<dbReference type="GO" id="GO:0016020">
    <property type="term" value="C:membrane"/>
    <property type="evidence" value="ECO:0007669"/>
    <property type="project" value="UniProtKB-SubCell"/>
</dbReference>
<keyword evidence="6 11" id="KW-0812">Transmembrane</keyword>
<keyword evidence="4" id="KW-0964">Secreted</keyword>
<feature type="transmembrane region" description="Helical" evidence="11">
    <location>
        <begin position="302"/>
        <end position="322"/>
    </location>
</feature>
<keyword evidence="7" id="KW-0027">Amidation</keyword>
<proteinExistence type="inferred from homology"/>
<feature type="transmembrane region" description="Helical" evidence="11">
    <location>
        <begin position="19"/>
        <end position="40"/>
    </location>
</feature>
<reference evidence="13" key="1">
    <citation type="journal article" date="2013" name="Genetics">
        <title>The draft genome and transcriptome of Panagrellus redivivus are shaped by the harsh demands of a free-living lifestyle.</title>
        <authorList>
            <person name="Srinivasan J."/>
            <person name="Dillman A.R."/>
            <person name="Macchietto M.G."/>
            <person name="Heikkinen L."/>
            <person name="Lakso M."/>
            <person name="Fracchia K.M."/>
            <person name="Antoshechkin I."/>
            <person name="Mortazavi A."/>
            <person name="Wong G."/>
            <person name="Sternberg P.W."/>
        </authorList>
    </citation>
    <scope>NUCLEOTIDE SEQUENCE [LARGE SCALE GENOMIC DNA]</scope>
    <source>
        <strain evidence="13">MT8872</strain>
    </source>
</reference>
<evidence type="ECO:0000256" key="5">
    <source>
        <dbReference type="ARBA" id="ARBA00022685"/>
    </source>
</evidence>
<name>A0A7E4VN38_PANRE</name>
<dbReference type="InterPro" id="IPR002544">
    <property type="entry name" value="FMRFamid-related_peptide-like"/>
</dbReference>
<evidence type="ECO:0000256" key="7">
    <source>
        <dbReference type="ARBA" id="ARBA00022815"/>
    </source>
</evidence>
<evidence type="ECO:0000256" key="11">
    <source>
        <dbReference type="SAM" id="Phobius"/>
    </source>
</evidence>
<evidence type="ECO:0000313" key="14">
    <source>
        <dbReference type="WBParaSite" id="Pan_g23158.t1"/>
    </source>
</evidence>
<accession>A0A7E4VN38</accession>
<evidence type="ECO:0000256" key="3">
    <source>
        <dbReference type="ARBA" id="ARBA00006356"/>
    </source>
</evidence>
<protein>
    <submittedName>
        <fullName evidence="14">G_PROTEIN_RECEP_F1_2 domain-containing protein</fullName>
    </submittedName>
</protein>
<dbReference type="GO" id="GO:0005576">
    <property type="term" value="C:extracellular region"/>
    <property type="evidence" value="ECO:0007669"/>
    <property type="project" value="UniProtKB-SubCell"/>
</dbReference>
<keyword evidence="5" id="KW-0165">Cleavage on pair of basic residues</keyword>
<dbReference type="GO" id="GO:0007218">
    <property type="term" value="P:neuropeptide signaling pathway"/>
    <property type="evidence" value="ECO:0007669"/>
    <property type="project" value="UniProtKB-KW"/>
</dbReference>
<feature type="transmembrane region" description="Helical" evidence="11">
    <location>
        <begin position="192"/>
        <end position="211"/>
    </location>
</feature>
<feature type="transmembrane region" description="Helical" evidence="11">
    <location>
        <begin position="264"/>
        <end position="282"/>
    </location>
</feature>
<feature type="transmembrane region" description="Helical" evidence="11">
    <location>
        <begin position="52"/>
        <end position="75"/>
    </location>
</feature>
<dbReference type="WBParaSite" id="Pan_g23158.t1">
    <property type="protein sequence ID" value="Pan_g23158.t1"/>
    <property type="gene ID" value="Pan_g23158"/>
</dbReference>
<feature type="domain" description="G-protein coupled receptors family 1 profile" evidence="12">
    <location>
        <begin position="54"/>
        <end position="285"/>
    </location>
</feature>
<evidence type="ECO:0000256" key="1">
    <source>
        <dbReference type="ARBA" id="ARBA00004370"/>
    </source>
</evidence>
<evidence type="ECO:0000256" key="4">
    <source>
        <dbReference type="ARBA" id="ARBA00022525"/>
    </source>
</evidence>
<sequence>MTNITADVDIGALMDVSSILYWSVVSVGLISCPILGRTLWQLFHTYRISQLFSFLLTIVFLDLIMLGTIIFNVIFEWFPFKGDIVCKLTMVVTNVTACHSNWLWVCMCTQRCVYVFYPMHRIRRTGFWRIIGNTRRLLVITGMLSLMSQIFWFFLVEEIKVDYNGKQASYCGPDEKVIDAEMFTYLETLEVLATYFLPFIMTLMADFAVMCKTYDDKRFKTISPKTIRNNQASLGDINVYLSYKIQSEGGIRAANMRRQRNMRLFLIVATAHGLLNLPYYTGHLVAEYIPNLGGPVFHYVDTAFYIVYLLQFPFKALFVHWLHKDWCQHLESVGMRKHANSNALKQNQYMDDALIANVRPGMVSCLRLWFKYKGSRAAQTLYSVQTMLSSGSLVFLFGMLAVVKSFDSSEIRMLEEEYEKRDPLSQFFDNYAETEKRSPMNGPLVRFGKRSLALATDPLIRFGKRGLDGAPLIRFGKRPDTSPLIRFGKRSPLSSAPHIRFGKRDIEDAVYSRFSRNRPSPADQDVLLRFGRSTPATMTL</sequence>
<dbReference type="PANTHER" id="PTHR24224:SF1">
    <property type="entry name" value="G-PROTEIN COUPLED RECEPTORS FAMILY 1 PROFILE DOMAIN-CONTAINING PROTEIN"/>
    <property type="match status" value="1"/>
</dbReference>
<evidence type="ECO:0000256" key="10">
    <source>
        <dbReference type="ARBA" id="ARBA00023320"/>
    </source>
</evidence>
<dbReference type="SUPFAM" id="SSF81321">
    <property type="entry name" value="Family A G protein-coupled receptor-like"/>
    <property type="match status" value="1"/>
</dbReference>
<feature type="transmembrane region" description="Helical" evidence="11">
    <location>
        <begin position="137"/>
        <end position="155"/>
    </location>
</feature>
<evidence type="ECO:0000256" key="2">
    <source>
        <dbReference type="ARBA" id="ARBA00004613"/>
    </source>
</evidence>
<feature type="transmembrane region" description="Helical" evidence="11">
    <location>
        <begin position="381"/>
        <end position="403"/>
    </location>
</feature>
<dbReference type="PANTHER" id="PTHR24224">
    <property type="entry name" value="CARDIOACCELERATORY PEPTIDE RECEPTOR-RELATED"/>
    <property type="match status" value="1"/>
</dbReference>
<evidence type="ECO:0000256" key="6">
    <source>
        <dbReference type="ARBA" id="ARBA00022692"/>
    </source>
</evidence>
<organism evidence="13 14">
    <name type="scientific">Panagrellus redivivus</name>
    <name type="common">Microworm</name>
    <dbReference type="NCBI Taxonomy" id="6233"/>
    <lineage>
        <taxon>Eukaryota</taxon>
        <taxon>Metazoa</taxon>
        <taxon>Ecdysozoa</taxon>
        <taxon>Nematoda</taxon>
        <taxon>Chromadorea</taxon>
        <taxon>Rhabditida</taxon>
        <taxon>Tylenchina</taxon>
        <taxon>Panagrolaimomorpha</taxon>
        <taxon>Panagrolaimoidea</taxon>
        <taxon>Panagrolaimidae</taxon>
        <taxon>Panagrellus</taxon>
    </lineage>
</organism>
<feature type="transmembrane region" description="Helical" evidence="11">
    <location>
        <begin position="101"/>
        <end position="117"/>
    </location>
</feature>
<comment type="subcellular location">
    <subcellularLocation>
        <location evidence="1">Membrane</location>
    </subcellularLocation>
    <subcellularLocation>
        <location evidence="2">Secreted</location>
    </subcellularLocation>
</comment>
<dbReference type="InterPro" id="IPR017452">
    <property type="entry name" value="GPCR_Rhodpsn_7TM"/>
</dbReference>
<keyword evidence="10" id="KW-0527">Neuropeptide</keyword>
<evidence type="ECO:0000256" key="9">
    <source>
        <dbReference type="ARBA" id="ARBA00023136"/>
    </source>
</evidence>
<dbReference type="Pfam" id="PF01581">
    <property type="entry name" value="FARP"/>
    <property type="match status" value="2"/>
</dbReference>
<dbReference type="InterPro" id="IPR052665">
    <property type="entry name" value="Neuropeptide-GPCR"/>
</dbReference>
<dbReference type="Gene3D" id="1.20.1070.10">
    <property type="entry name" value="Rhodopsin 7-helix transmembrane proteins"/>
    <property type="match status" value="1"/>
</dbReference>
<keyword evidence="13" id="KW-1185">Reference proteome</keyword>
<evidence type="ECO:0000259" key="12">
    <source>
        <dbReference type="PROSITE" id="PS50262"/>
    </source>
</evidence>
<keyword evidence="9 11" id="KW-0472">Membrane</keyword>
<evidence type="ECO:0000313" key="13">
    <source>
        <dbReference type="Proteomes" id="UP000492821"/>
    </source>
</evidence>
<dbReference type="Proteomes" id="UP000492821">
    <property type="component" value="Unassembled WGS sequence"/>
</dbReference>
<reference evidence="14" key="2">
    <citation type="submission" date="2020-10" db="UniProtKB">
        <authorList>
            <consortium name="WormBaseParasite"/>
        </authorList>
    </citation>
    <scope>IDENTIFICATION</scope>
</reference>
<dbReference type="AlphaFoldDB" id="A0A7E4VN38"/>
<dbReference type="PROSITE" id="PS50262">
    <property type="entry name" value="G_PROTEIN_RECEP_F1_2"/>
    <property type="match status" value="1"/>
</dbReference>
<keyword evidence="8 11" id="KW-1133">Transmembrane helix</keyword>
<comment type="similarity">
    <text evidence="3">Belongs to the FARP (FMRFamide related peptide) family.</text>
</comment>
<evidence type="ECO:0000256" key="8">
    <source>
        <dbReference type="ARBA" id="ARBA00022989"/>
    </source>
</evidence>